<evidence type="ECO:0000313" key="1">
    <source>
        <dbReference type="EMBL" id="ABL65407.1"/>
    </source>
</evidence>
<gene>
    <name evidence="1" type="ordered locus">Cpha266_1378</name>
</gene>
<keyword evidence="2" id="KW-1185">Reference proteome</keyword>
<proteinExistence type="predicted"/>
<dbReference type="EMBL" id="CP000492">
    <property type="protein sequence ID" value="ABL65407.1"/>
    <property type="molecule type" value="Genomic_DNA"/>
</dbReference>
<dbReference type="KEGG" id="cph:Cpha266_1378"/>
<evidence type="ECO:0000313" key="2">
    <source>
        <dbReference type="Proteomes" id="UP000008701"/>
    </source>
</evidence>
<dbReference type="HOGENOM" id="CLU_2750409_0_0_10"/>
<dbReference type="AlphaFoldDB" id="A1BG80"/>
<dbReference type="STRING" id="290317.Cpha266_1378"/>
<organism evidence="1 2">
    <name type="scientific">Chlorobium phaeobacteroides (strain DSM 266 / SMG 266 / 2430)</name>
    <dbReference type="NCBI Taxonomy" id="290317"/>
    <lineage>
        <taxon>Bacteria</taxon>
        <taxon>Pseudomonadati</taxon>
        <taxon>Chlorobiota</taxon>
        <taxon>Chlorobiia</taxon>
        <taxon>Chlorobiales</taxon>
        <taxon>Chlorobiaceae</taxon>
        <taxon>Chlorobium/Pelodictyon group</taxon>
        <taxon>Chlorobium</taxon>
    </lineage>
</organism>
<dbReference type="Proteomes" id="UP000008701">
    <property type="component" value="Chromosome"/>
</dbReference>
<sequence>MRRQLFIKIKPLCFLRRLADPTITCLLCMGRQVIVAYHFHLHPPLPKCSVTAAFQRKMMLDHCFNQKELV</sequence>
<reference evidence="1 2" key="1">
    <citation type="submission" date="2006-12" db="EMBL/GenBank/DDBJ databases">
        <title>Complete sequence of Chlorobium phaeobacteroides DSM 266.</title>
        <authorList>
            <consortium name="US DOE Joint Genome Institute"/>
            <person name="Copeland A."/>
            <person name="Lucas S."/>
            <person name="Lapidus A."/>
            <person name="Barry K."/>
            <person name="Detter J.C."/>
            <person name="Glavina del Rio T."/>
            <person name="Hammon N."/>
            <person name="Israni S."/>
            <person name="Pitluck S."/>
            <person name="Goltsman E."/>
            <person name="Schmutz J."/>
            <person name="Larimer F."/>
            <person name="Land M."/>
            <person name="Hauser L."/>
            <person name="Mikhailova N."/>
            <person name="Li T."/>
            <person name="Overmann J."/>
            <person name="Bryant D.A."/>
            <person name="Richardson P."/>
        </authorList>
    </citation>
    <scope>NUCLEOTIDE SEQUENCE [LARGE SCALE GENOMIC DNA]</scope>
    <source>
        <strain evidence="1 2">DSM 266</strain>
    </source>
</reference>
<name>A1BG80_CHLPD</name>
<accession>A1BG80</accession>
<protein>
    <submittedName>
        <fullName evidence="1">Uncharacterized protein</fullName>
    </submittedName>
</protein>